<evidence type="ECO:0008006" key="3">
    <source>
        <dbReference type="Google" id="ProtNLM"/>
    </source>
</evidence>
<evidence type="ECO:0000313" key="2">
    <source>
        <dbReference type="EMBL" id="GAG23990.1"/>
    </source>
</evidence>
<feature type="region of interest" description="Disordered" evidence="1">
    <location>
        <begin position="153"/>
        <end position="178"/>
    </location>
</feature>
<name>X0W0G3_9ZZZZ</name>
<dbReference type="PANTHER" id="PTHR22901:SF0">
    <property type="entry name" value="SIALATE O-ACETYLESTERASE"/>
    <property type="match status" value="1"/>
</dbReference>
<evidence type="ECO:0000256" key="1">
    <source>
        <dbReference type="SAM" id="MobiDB-lite"/>
    </source>
</evidence>
<proteinExistence type="predicted"/>
<protein>
    <recommendedName>
        <fullName evidence="3">Sialate O-acetylesterase domain-containing protein</fullName>
    </recommendedName>
</protein>
<feature type="compositionally biased region" description="Polar residues" evidence="1">
    <location>
        <begin position="166"/>
        <end position="178"/>
    </location>
</feature>
<dbReference type="InterPro" id="IPR036514">
    <property type="entry name" value="SGNH_hydro_sf"/>
</dbReference>
<feature type="non-terminal residue" evidence="2">
    <location>
        <position position="1"/>
    </location>
</feature>
<comment type="caution">
    <text evidence="2">The sequence shown here is derived from an EMBL/GenBank/DDBJ whole genome shotgun (WGS) entry which is preliminary data.</text>
</comment>
<dbReference type="SUPFAM" id="SSF52266">
    <property type="entry name" value="SGNH hydrolase"/>
    <property type="match status" value="1"/>
</dbReference>
<gene>
    <name evidence="2" type="ORF">S01H1_58991</name>
</gene>
<accession>X0W0G3</accession>
<sequence length="178" mass="19207">AQLAPWVGYQDGQLPALWQAQVASLKIPATGMVVTTDLVDNIKDIHPRNKLDVGNRLALWALAKTYGKKDLVYSGPLYKSMKVEGGKIRLSFAHLGGGLKSRDGKRLSEFQIAGPDGKFVAAKAVIDGNTVLVEAEGVDSPTQVRFGWHKTANPNLVNKEGRPASPFQTNNWQGGTGE</sequence>
<dbReference type="GO" id="GO:0005975">
    <property type="term" value="P:carbohydrate metabolic process"/>
    <property type="evidence" value="ECO:0007669"/>
    <property type="project" value="TreeGrafter"/>
</dbReference>
<dbReference type="AlphaFoldDB" id="X0W0G3"/>
<dbReference type="GO" id="GO:0001681">
    <property type="term" value="F:sialate O-acetylesterase activity"/>
    <property type="evidence" value="ECO:0007669"/>
    <property type="project" value="InterPro"/>
</dbReference>
<dbReference type="EMBL" id="BARS01038559">
    <property type="protein sequence ID" value="GAG23990.1"/>
    <property type="molecule type" value="Genomic_DNA"/>
</dbReference>
<dbReference type="InterPro" id="IPR039329">
    <property type="entry name" value="SIAE"/>
</dbReference>
<reference evidence="2" key="1">
    <citation type="journal article" date="2014" name="Front. Microbiol.">
        <title>High frequency of phylogenetically diverse reductive dehalogenase-homologous genes in deep subseafloor sedimentary metagenomes.</title>
        <authorList>
            <person name="Kawai M."/>
            <person name="Futagami T."/>
            <person name="Toyoda A."/>
            <person name="Takaki Y."/>
            <person name="Nishi S."/>
            <person name="Hori S."/>
            <person name="Arai W."/>
            <person name="Tsubouchi T."/>
            <person name="Morono Y."/>
            <person name="Uchiyama I."/>
            <person name="Ito T."/>
            <person name="Fujiyama A."/>
            <person name="Inagaki F."/>
            <person name="Takami H."/>
        </authorList>
    </citation>
    <scope>NUCLEOTIDE SEQUENCE</scope>
    <source>
        <strain evidence="2">Expedition CK06-06</strain>
    </source>
</reference>
<dbReference type="Gene3D" id="3.40.50.1110">
    <property type="entry name" value="SGNH hydrolase"/>
    <property type="match status" value="1"/>
</dbReference>
<dbReference type="PANTHER" id="PTHR22901">
    <property type="entry name" value="SIALATE O-ACETYLESTERASE"/>
    <property type="match status" value="1"/>
</dbReference>
<organism evidence="2">
    <name type="scientific">marine sediment metagenome</name>
    <dbReference type="NCBI Taxonomy" id="412755"/>
    <lineage>
        <taxon>unclassified sequences</taxon>
        <taxon>metagenomes</taxon>
        <taxon>ecological metagenomes</taxon>
    </lineage>
</organism>